<evidence type="ECO:0000256" key="1">
    <source>
        <dbReference type="SAM" id="MobiDB-lite"/>
    </source>
</evidence>
<evidence type="ECO:0000313" key="3">
    <source>
        <dbReference type="Proteomes" id="UP000683360"/>
    </source>
</evidence>
<dbReference type="AlphaFoldDB" id="A0A8S3UQ36"/>
<evidence type="ECO:0000313" key="2">
    <source>
        <dbReference type="EMBL" id="CAG2244404.1"/>
    </source>
</evidence>
<dbReference type="OrthoDB" id="5971988at2759"/>
<comment type="caution">
    <text evidence="2">The sequence shown here is derived from an EMBL/GenBank/DDBJ whole genome shotgun (WGS) entry which is preliminary data.</text>
</comment>
<feature type="region of interest" description="Disordered" evidence="1">
    <location>
        <begin position="106"/>
        <end position="175"/>
    </location>
</feature>
<keyword evidence="3" id="KW-1185">Reference proteome</keyword>
<sequence length="175" mass="19992">MALSETRKLMEDSRSIIEGNGDDLSVPLLLNTFISLYVLDNAYRLRNTRYGIKQQFPKEIEDRRRKLYPIMKEAKRNRKIATLVRDRLFIDNELYQIPDDAEIADIPYQDGSLPTRQGGSSPLRQSDTTPQRPSYASPQRQSDATPPRIEQQTSTPSSDSNPKKRSRTGSTPKAH</sequence>
<dbReference type="Proteomes" id="UP000683360">
    <property type="component" value="Unassembled WGS sequence"/>
</dbReference>
<name>A0A8S3UQ36_MYTED</name>
<organism evidence="2 3">
    <name type="scientific">Mytilus edulis</name>
    <name type="common">Blue mussel</name>
    <dbReference type="NCBI Taxonomy" id="6550"/>
    <lineage>
        <taxon>Eukaryota</taxon>
        <taxon>Metazoa</taxon>
        <taxon>Spiralia</taxon>
        <taxon>Lophotrochozoa</taxon>
        <taxon>Mollusca</taxon>
        <taxon>Bivalvia</taxon>
        <taxon>Autobranchia</taxon>
        <taxon>Pteriomorphia</taxon>
        <taxon>Mytilida</taxon>
        <taxon>Mytiloidea</taxon>
        <taxon>Mytilidae</taxon>
        <taxon>Mytilinae</taxon>
        <taxon>Mytilus</taxon>
    </lineage>
</organism>
<proteinExistence type="predicted"/>
<protein>
    <submittedName>
        <fullName evidence="2">Uncharacterized protein</fullName>
    </submittedName>
</protein>
<accession>A0A8S3UQ36</accession>
<reference evidence="2" key="1">
    <citation type="submission" date="2021-03" db="EMBL/GenBank/DDBJ databases">
        <authorList>
            <person name="Bekaert M."/>
        </authorList>
    </citation>
    <scope>NUCLEOTIDE SEQUENCE</scope>
</reference>
<gene>
    <name evidence="2" type="ORF">MEDL_56523</name>
</gene>
<feature type="compositionally biased region" description="Polar residues" evidence="1">
    <location>
        <begin position="112"/>
        <end position="160"/>
    </location>
</feature>
<dbReference type="EMBL" id="CAJPWZ010002737">
    <property type="protein sequence ID" value="CAG2244404.1"/>
    <property type="molecule type" value="Genomic_DNA"/>
</dbReference>